<proteinExistence type="predicted"/>
<dbReference type="Proteomes" id="UP000664382">
    <property type="component" value="Unassembled WGS sequence"/>
</dbReference>
<evidence type="ECO:0000313" key="2">
    <source>
        <dbReference type="Proteomes" id="UP000664382"/>
    </source>
</evidence>
<comment type="caution">
    <text evidence="1">The sequence shown here is derived from an EMBL/GenBank/DDBJ whole genome shotgun (WGS) entry which is preliminary data.</text>
</comment>
<dbReference type="RefSeq" id="WP_208098206.1">
    <property type="nucleotide sequence ID" value="NZ_JAGDYM010000011.1"/>
</dbReference>
<evidence type="ECO:0000313" key="1">
    <source>
        <dbReference type="EMBL" id="MBO1902452.1"/>
    </source>
</evidence>
<dbReference type="InterPro" id="IPR056955">
    <property type="entry name" value="ORC-CDC6-like"/>
</dbReference>
<dbReference type="Pfam" id="PF24389">
    <property type="entry name" value="ORC-CDC6-like"/>
    <property type="match status" value="1"/>
</dbReference>
<organism evidence="1 2">
    <name type="scientific">Leucobacter weissii</name>
    <dbReference type="NCBI Taxonomy" id="1983706"/>
    <lineage>
        <taxon>Bacteria</taxon>
        <taxon>Bacillati</taxon>
        <taxon>Actinomycetota</taxon>
        <taxon>Actinomycetes</taxon>
        <taxon>Micrococcales</taxon>
        <taxon>Microbacteriaceae</taxon>
        <taxon>Leucobacter</taxon>
    </lineage>
</organism>
<sequence>MMPQNPFEVTKAVDFTDHEIATRFVSFSTEDYPLVDPRSPITQYLVGGKGGGRTHLMRFYSYPLQKDRASGSLLKALKGDGYLGIYVPASGLDGSRFEGAHISDDAWRAVFAQSLEIRLVLLLLDIISDIQATENPWNADELEHLVETGSQLILDFPKLKANSPLANFREALAAVQQNIDAAINNAPLKKSLEVLIRFSPGSLVFGMGSAVQQLQGLDGMKLTYMLDELENLTESQQLFVNTLVREKKLPTCFLIGSREWGIRTQKTLSAGEENKEGSEFRKVVPENAYSQSEEAYKRFCVDMIEKRLRAADLEPQASRDWVRKLEARKTTSLLDDALLDAIGSRDRKHLTRVRKVVLETTRSPEIADQVVAEVRCDEHPLLEKLAILKAFQLWSKEGLFRPGHFQQASEFVRPLATDSAQVEQKNFLNLWKHDMAAQVYADQSVDQPYFGIDTLVGMTGYLPRNLLVILKYITSRATWRDEQPFGEGVVVPISTQSAGVREASSWYLNDVKPLGEIGTHCDRAIRRLGSLLRDIRYSDKPSEVNLTTFSSNLEGLDQQTIKVIESCVKHRMLIEVPMGRQSRNRGSVHRKFKLHPMLSPFFGLGFGRRGDLSLTGDEVSALFSPGSDEAAFQTVAKRRVSPLTAPFKSPAMDQLF</sequence>
<reference evidence="1" key="1">
    <citation type="submission" date="2021-03" db="EMBL/GenBank/DDBJ databases">
        <title>Leucobacter chromiisoli sp. nov., isolated from chromium-containing soil of chemical plant.</title>
        <authorList>
            <person name="Xu Z."/>
        </authorList>
    </citation>
    <scope>NUCLEOTIDE SEQUENCE</scope>
    <source>
        <strain evidence="1">S27</strain>
    </source>
</reference>
<dbReference type="AlphaFoldDB" id="A0A939MPP6"/>
<keyword evidence="2" id="KW-1185">Reference proteome</keyword>
<dbReference type="EMBL" id="JAGDYM010000011">
    <property type="protein sequence ID" value="MBO1902452.1"/>
    <property type="molecule type" value="Genomic_DNA"/>
</dbReference>
<protein>
    <submittedName>
        <fullName evidence="1">Uncharacterized protein</fullName>
    </submittedName>
</protein>
<name>A0A939MPP6_9MICO</name>
<gene>
    <name evidence="1" type="ORF">J4H92_10880</name>
</gene>
<accession>A0A939MPP6</accession>